<evidence type="ECO:0000256" key="1">
    <source>
        <dbReference type="SAM" id="Phobius"/>
    </source>
</evidence>
<comment type="caution">
    <text evidence="2">The sequence shown here is derived from an EMBL/GenBank/DDBJ whole genome shotgun (WGS) entry which is preliminary data.</text>
</comment>
<dbReference type="EMBL" id="JAAMRR010001342">
    <property type="protein sequence ID" value="NGX98610.1"/>
    <property type="molecule type" value="Genomic_DNA"/>
</dbReference>
<reference evidence="2" key="1">
    <citation type="submission" date="2020-02" db="EMBL/GenBank/DDBJ databases">
        <title>Draft genome sequence of Candidatus Afipia apatlaquensis IBT-C3, a potential strain for decolorization of textile dyes.</title>
        <authorList>
            <person name="Sanchez-Reyes A."/>
            <person name="Breton-Deval L."/>
            <person name="Mangelson H."/>
            <person name="Sanchez-Flores A."/>
        </authorList>
    </citation>
    <scope>NUCLEOTIDE SEQUENCE [LARGE SCALE GENOMIC DNA]</scope>
    <source>
        <strain evidence="2">IBT-C3</strain>
    </source>
</reference>
<keyword evidence="1" id="KW-0472">Membrane</keyword>
<keyword evidence="1" id="KW-1133">Transmembrane helix</keyword>
<feature type="transmembrane region" description="Helical" evidence="1">
    <location>
        <begin position="41"/>
        <end position="63"/>
    </location>
</feature>
<sequence length="89" mass="9735">MSRGAIAVTTVLLAILAATIWWAWQGWVAHSDVQMSIHGYIAMGLGIFFSLVIGFGLMALTFYSSRRGYDDLPQAKEPSSKEPAPHNIP</sequence>
<evidence type="ECO:0000313" key="3">
    <source>
        <dbReference type="Proteomes" id="UP000480266"/>
    </source>
</evidence>
<name>A0A7C9VMJ3_9BRAD</name>
<keyword evidence="3" id="KW-1185">Reference proteome</keyword>
<protein>
    <submittedName>
        <fullName evidence="2">Uncharacterized protein</fullName>
    </submittedName>
</protein>
<dbReference type="AlphaFoldDB" id="A0A7C9VMJ3"/>
<organism evidence="2 3">
    <name type="scientific">Candidatus Afipia apatlaquensis</name>
    <dbReference type="NCBI Taxonomy" id="2712852"/>
    <lineage>
        <taxon>Bacteria</taxon>
        <taxon>Pseudomonadati</taxon>
        <taxon>Pseudomonadota</taxon>
        <taxon>Alphaproteobacteria</taxon>
        <taxon>Hyphomicrobiales</taxon>
        <taxon>Nitrobacteraceae</taxon>
        <taxon>Afipia</taxon>
    </lineage>
</organism>
<gene>
    <name evidence="2" type="ORF">G4V63_26405</name>
</gene>
<accession>A0A7C9VMJ3</accession>
<dbReference type="Proteomes" id="UP000480266">
    <property type="component" value="Unassembled WGS sequence"/>
</dbReference>
<proteinExistence type="predicted"/>
<evidence type="ECO:0000313" key="2">
    <source>
        <dbReference type="EMBL" id="NGX98610.1"/>
    </source>
</evidence>
<keyword evidence="1" id="KW-0812">Transmembrane</keyword>